<dbReference type="AlphaFoldDB" id="A0A1D6KEJ6"/>
<reference evidence="1" key="1">
    <citation type="submission" date="2015-12" db="EMBL/GenBank/DDBJ databases">
        <title>Update maize B73 reference genome by single molecule sequencing technologies.</title>
        <authorList>
            <consortium name="Maize Genome Sequencing Project"/>
            <person name="Ware D."/>
        </authorList>
    </citation>
    <scope>NUCLEOTIDE SEQUENCE [LARGE SCALE GENOMIC DNA]</scope>
    <source>
        <tissue evidence="1">Seedling</tissue>
    </source>
</reference>
<accession>A0A1D6KEJ6</accession>
<protein>
    <submittedName>
        <fullName evidence="1">Uncharacterized protein</fullName>
    </submittedName>
</protein>
<proteinExistence type="predicted"/>
<evidence type="ECO:0000313" key="1">
    <source>
        <dbReference type="EMBL" id="ONM01568.1"/>
    </source>
</evidence>
<dbReference type="EMBL" id="CM007647">
    <property type="protein sequence ID" value="ONM01568.1"/>
    <property type="molecule type" value="Genomic_DNA"/>
</dbReference>
<sequence>MLFLLLSEIICSTFATLSCIELPLLSSPRSLLCLSFSADYKSQQ</sequence>
<name>A0A1D6KEJ6_MAIZE</name>
<organism evidence="1">
    <name type="scientific">Zea mays</name>
    <name type="common">Maize</name>
    <dbReference type="NCBI Taxonomy" id="4577"/>
    <lineage>
        <taxon>Eukaryota</taxon>
        <taxon>Viridiplantae</taxon>
        <taxon>Streptophyta</taxon>
        <taxon>Embryophyta</taxon>
        <taxon>Tracheophyta</taxon>
        <taxon>Spermatophyta</taxon>
        <taxon>Magnoliopsida</taxon>
        <taxon>Liliopsida</taxon>
        <taxon>Poales</taxon>
        <taxon>Poaceae</taxon>
        <taxon>PACMAD clade</taxon>
        <taxon>Panicoideae</taxon>
        <taxon>Andropogonodae</taxon>
        <taxon>Andropogoneae</taxon>
        <taxon>Tripsacinae</taxon>
        <taxon>Zea</taxon>
    </lineage>
</organism>
<gene>
    <name evidence="1" type="ORF">ZEAMMB73_Zm00001d030809</name>
</gene>